<evidence type="ECO:0000313" key="4">
    <source>
        <dbReference type="Proteomes" id="UP001215280"/>
    </source>
</evidence>
<dbReference type="InterPro" id="IPR010400">
    <property type="entry name" value="PITH_dom"/>
</dbReference>
<dbReference type="PROSITE" id="PS51532">
    <property type="entry name" value="PITH"/>
    <property type="match status" value="1"/>
</dbReference>
<sequence>MATSKDEVSLLELLDLSQLQCLDESDEHTLRSIVSEKKMNTSSNYLLSDVDAELLLTIPFNQSVKVSSLVIKASVFEQAPKDLKLFVNDPTIGFETVDEPVAEVEIGKDEGEDLETLKKGLQQGLRINLQQGRRIKVKFSKLQTVTSLHIFVASNQGGGDETRIDAIDVLGFTPETTKDLSGLKNVEDH</sequence>
<dbReference type="InterPro" id="IPR008979">
    <property type="entry name" value="Galactose-bd-like_sf"/>
</dbReference>
<comment type="similarity">
    <text evidence="1">Belongs to the PITHD1 family.</text>
</comment>
<protein>
    <submittedName>
        <fullName evidence="3">DUF1000-domain-containing protein</fullName>
    </submittedName>
</protein>
<evidence type="ECO:0000259" key="2">
    <source>
        <dbReference type="PROSITE" id="PS51532"/>
    </source>
</evidence>
<dbReference type="SUPFAM" id="SSF49785">
    <property type="entry name" value="Galactose-binding domain-like"/>
    <property type="match status" value="1"/>
</dbReference>
<dbReference type="Proteomes" id="UP001215280">
    <property type="component" value="Unassembled WGS sequence"/>
</dbReference>
<keyword evidence="4" id="KW-1185">Reference proteome</keyword>
<dbReference type="EMBL" id="JARJLG010000158">
    <property type="protein sequence ID" value="KAJ7734914.1"/>
    <property type="molecule type" value="Genomic_DNA"/>
</dbReference>
<dbReference type="Pfam" id="PF06201">
    <property type="entry name" value="PITH"/>
    <property type="match status" value="1"/>
</dbReference>
<dbReference type="Gene3D" id="2.60.120.470">
    <property type="entry name" value="PITH domain"/>
    <property type="match status" value="1"/>
</dbReference>
<dbReference type="InterPro" id="IPR045099">
    <property type="entry name" value="PITH1-like"/>
</dbReference>
<name>A0AAD7I4K0_9AGAR</name>
<gene>
    <name evidence="3" type="ORF">DFH07DRAFT_844171</name>
</gene>
<feature type="domain" description="PITH" evidence="2">
    <location>
        <begin position="1"/>
        <end position="189"/>
    </location>
</feature>
<proteinExistence type="inferred from homology"/>
<dbReference type="InterPro" id="IPR037047">
    <property type="entry name" value="PITH_dom_sf"/>
</dbReference>
<evidence type="ECO:0000256" key="1">
    <source>
        <dbReference type="ARBA" id="ARBA00025788"/>
    </source>
</evidence>
<evidence type="ECO:0000313" key="3">
    <source>
        <dbReference type="EMBL" id="KAJ7734914.1"/>
    </source>
</evidence>
<dbReference type="AlphaFoldDB" id="A0AAD7I4K0"/>
<organism evidence="3 4">
    <name type="scientific">Mycena maculata</name>
    <dbReference type="NCBI Taxonomy" id="230809"/>
    <lineage>
        <taxon>Eukaryota</taxon>
        <taxon>Fungi</taxon>
        <taxon>Dikarya</taxon>
        <taxon>Basidiomycota</taxon>
        <taxon>Agaricomycotina</taxon>
        <taxon>Agaricomycetes</taxon>
        <taxon>Agaricomycetidae</taxon>
        <taxon>Agaricales</taxon>
        <taxon>Marasmiineae</taxon>
        <taxon>Mycenaceae</taxon>
        <taxon>Mycena</taxon>
    </lineage>
</organism>
<reference evidence="3" key="1">
    <citation type="submission" date="2023-03" db="EMBL/GenBank/DDBJ databases">
        <title>Massive genome expansion in bonnet fungi (Mycena s.s.) driven by repeated elements and novel gene families across ecological guilds.</title>
        <authorList>
            <consortium name="Lawrence Berkeley National Laboratory"/>
            <person name="Harder C.B."/>
            <person name="Miyauchi S."/>
            <person name="Viragh M."/>
            <person name="Kuo A."/>
            <person name="Thoen E."/>
            <person name="Andreopoulos B."/>
            <person name="Lu D."/>
            <person name="Skrede I."/>
            <person name="Drula E."/>
            <person name="Henrissat B."/>
            <person name="Morin E."/>
            <person name="Kohler A."/>
            <person name="Barry K."/>
            <person name="LaButti K."/>
            <person name="Morin E."/>
            <person name="Salamov A."/>
            <person name="Lipzen A."/>
            <person name="Mereny Z."/>
            <person name="Hegedus B."/>
            <person name="Baldrian P."/>
            <person name="Stursova M."/>
            <person name="Weitz H."/>
            <person name="Taylor A."/>
            <person name="Grigoriev I.V."/>
            <person name="Nagy L.G."/>
            <person name="Martin F."/>
            <person name="Kauserud H."/>
        </authorList>
    </citation>
    <scope>NUCLEOTIDE SEQUENCE</scope>
    <source>
        <strain evidence="3">CBHHK188m</strain>
    </source>
</reference>
<accession>A0AAD7I4K0</accession>
<dbReference type="PANTHER" id="PTHR12175">
    <property type="entry name" value="AD039 HT014 THIOREDOXIN FAMILY TRP26"/>
    <property type="match status" value="1"/>
</dbReference>
<dbReference type="GO" id="GO:0005737">
    <property type="term" value="C:cytoplasm"/>
    <property type="evidence" value="ECO:0007669"/>
    <property type="project" value="UniProtKB-ARBA"/>
</dbReference>
<comment type="caution">
    <text evidence="3">The sequence shown here is derived from an EMBL/GenBank/DDBJ whole genome shotgun (WGS) entry which is preliminary data.</text>
</comment>
<dbReference type="PANTHER" id="PTHR12175:SF5">
    <property type="entry name" value="OS03G0795500 PROTEIN"/>
    <property type="match status" value="1"/>
</dbReference>